<evidence type="ECO:0000313" key="2">
    <source>
        <dbReference type="EMBL" id="MEJ6008852.1"/>
    </source>
</evidence>
<dbReference type="RefSeq" id="WP_339964523.1">
    <property type="nucleotide sequence ID" value="NZ_JBBHJY010000001.1"/>
</dbReference>
<accession>A0ABU8S4I3</accession>
<comment type="caution">
    <text evidence="2">The sequence shown here is derived from an EMBL/GenBank/DDBJ whole genome shotgun (WGS) entry which is preliminary data.</text>
</comment>
<reference evidence="2 3" key="1">
    <citation type="submission" date="2024-03" db="EMBL/GenBank/DDBJ databases">
        <authorList>
            <person name="Jo J.-H."/>
        </authorList>
    </citation>
    <scope>NUCLEOTIDE SEQUENCE [LARGE SCALE GENOMIC DNA]</scope>
    <source>
        <strain evidence="2 3">AS3R-12</strain>
    </source>
</reference>
<keyword evidence="2" id="KW-0378">Hydrolase</keyword>
<dbReference type="Proteomes" id="UP001379235">
    <property type="component" value="Unassembled WGS sequence"/>
</dbReference>
<evidence type="ECO:0000256" key="1">
    <source>
        <dbReference type="SAM" id="SignalP"/>
    </source>
</evidence>
<dbReference type="Gene3D" id="3.40.50.1820">
    <property type="entry name" value="alpha/beta hydrolase"/>
    <property type="match status" value="1"/>
</dbReference>
<dbReference type="SUPFAM" id="SSF53474">
    <property type="entry name" value="alpha/beta-Hydrolases"/>
    <property type="match status" value="1"/>
</dbReference>
<feature type="signal peptide" evidence="1">
    <location>
        <begin position="1"/>
        <end position="23"/>
    </location>
</feature>
<organism evidence="2 3">
    <name type="scientific">Novosphingobium aquae</name>
    <dbReference type="NCBI Taxonomy" id="3133435"/>
    <lineage>
        <taxon>Bacteria</taxon>
        <taxon>Pseudomonadati</taxon>
        <taxon>Pseudomonadota</taxon>
        <taxon>Alphaproteobacteria</taxon>
        <taxon>Sphingomonadales</taxon>
        <taxon>Sphingomonadaceae</taxon>
        <taxon>Novosphingobium</taxon>
    </lineage>
</organism>
<feature type="chain" id="PRO_5046002374" evidence="1">
    <location>
        <begin position="24"/>
        <end position="420"/>
    </location>
</feature>
<sequence length="420" mass="44266">MARGLVVSGLLAAMTLAPATAQAPSNVSELPGGAKWTSDMPAKWNGTLLVWSRGYSNRAGRPESAPESVKADLLARGYAMVGSDYGSAGWALAEAVPAQRAAISAFSARHGKPRRVIGFGNSMGGLVTTALAEQSRPVIDGGIAFCASIGGSLGMMNMALDGAHAFRTLVAPDKGIAVVGIADDRTNGEKVSKALAEAMRSDEGRARVMLAGVLAGIPGWTTAGKPAPDMSDTQAQVDEIARAFVMGVFLPRAEQELRAGQGYSWNTGVDYRRQLALSGRRSEVAALYAKAGLNLDADLARLNQAPRIAPQPKAVAYMRANYTPSARPRVPLLAVQAIGDGATSPSMQLAYEQAAPRKTFASLWVPQAGHCNFTAAQVVASIRYIEARLDNGRWPARPEGFVAHRPAPMLRPCWRGGSCR</sequence>
<name>A0ABU8S4I3_9SPHN</name>
<dbReference type="EMBL" id="JBBHJY010000001">
    <property type="protein sequence ID" value="MEJ6008852.1"/>
    <property type="molecule type" value="Genomic_DNA"/>
</dbReference>
<dbReference type="InterPro" id="IPR029058">
    <property type="entry name" value="AB_hydrolase_fold"/>
</dbReference>
<gene>
    <name evidence="2" type="ORF">WG900_02850</name>
</gene>
<evidence type="ECO:0000313" key="3">
    <source>
        <dbReference type="Proteomes" id="UP001379235"/>
    </source>
</evidence>
<keyword evidence="3" id="KW-1185">Reference proteome</keyword>
<proteinExistence type="predicted"/>
<keyword evidence="1" id="KW-0732">Signal</keyword>
<dbReference type="GO" id="GO:0016787">
    <property type="term" value="F:hydrolase activity"/>
    <property type="evidence" value="ECO:0007669"/>
    <property type="project" value="UniProtKB-KW"/>
</dbReference>
<protein>
    <submittedName>
        <fullName evidence="2">Alpha/beta hydrolase</fullName>
    </submittedName>
</protein>